<reference evidence="2 3" key="1">
    <citation type="submission" date="2021-06" db="EMBL/GenBank/DDBJ databases">
        <title>Caerostris extrusa draft genome.</title>
        <authorList>
            <person name="Kono N."/>
            <person name="Arakawa K."/>
        </authorList>
    </citation>
    <scope>NUCLEOTIDE SEQUENCE [LARGE SCALE GENOMIC DNA]</scope>
</reference>
<sequence>MDPVNLIFGSYQGSPLSRSSSLFSSGIIEPVVFLDTSPSSVNGRVLTLYQNCKKKRRSFGHQCLVRSYPQLGTVPSQSERPFLSMEQLRRTKNSTATQMSLGGHKQPPKAVQDS</sequence>
<evidence type="ECO:0000256" key="1">
    <source>
        <dbReference type="SAM" id="MobiDB-lite"/>
    </source>
</evidence>
<name>A0AAV4QSB8_CAEEX</name>
<comment type="caution">
    <text evidence="2">The sequence shown here is derived from an EMBL/GenBank/DDBJ whole genome shotgun (WGS) entry which is preliminary data.</text>
</comment>
<accession>A0AAV4QSB8</accession>
<gene>
    <name evidence="2" type="ORF">CEXT_753351</name>
</gene>
<evidence type="ECO:0000313" key="3">
    <source>
        <dbReference type="Proteomes" id="UP001054945"/>
    </source>
</evidence>
<protein>
    <submittedName>
        <fullName evidence="2">Uncharacterized protein</fullName>
    </submittedName>
</protein>
<keyword evidence="3" id="KW-1185">Reference proteome</keyword>
<evidence type="ECO:0000313" key="2">
    <source>
        <dbReference type="EMBL" id="GIY11042.1"/>
    </source>
</evidence>
<feature type="region of interest" description="Disordered" evidence="1">
    <location>
        <begin position="89"/>
        <end position="114"/>
    </location>
</feature>
<dbReference type="Proteomes" id="UP001054945">
    <property type="component" value="Unassembled WGS sequence"/>
</dbReference>
<dbReference type="EMBL" id="BPLR01006596">
    <property type="protein sequence ID" value="GIY11042.1"/>
    <property type="molecule type" value="Genomic_DNA"/>
</dbReference>
<proteinExistence type="predicted"/>
<organism evidence="2 3">
    <name type="scientific">Caerostris extrusa</name>
    <name type="common">Bark spider</name>
    <name type="synonym">Caerostris bankana</name>
    <dbReference type="NCBI Taxonomy" id="172846"/>
    <lineage>
        <taxon>Eukaryota</taxon>
        <taxon>Metazoa</taxon>
        <taxon>Ecdysozoa</taxon>
        <taxon>Arthropoda</taxon>
        <taxon>Chelicerata</taxon>
        <taxon>Arachnida</taxon>
        <taxon>Araneae</taxon>
        <taxon>Araneomorphae</taxon>
        <taxon>Entelegynae</taxon>
        <taxon>Araneoidea</taxon>
        <taxon>Araneidae</taxon>
        <taxon>Caerostris</taxon>
    </lineage>
</organism>
<dbReference type="AlphaFoldDB" id="A0AAV4QSB8"/>